<evidence type="ECO:0000313" key="2">
    <source>
        <dbReference type="Proteomes" id="UP000559256"/>
    </source>
</evidence>
<comment type="caution">
    <text evidence="1">The sequence shown here is derived from an EMBL/GenBank/DDBJ whole genome shotgun (WGS) entry which is preliminary data.</text>
</comment>
<reference evidence="1 2" key="1">
    <citation type="journal article" date="2020" name="ISME J.">
        <title>Uncovering the hidden diversity of litter-decomposition mechanisms in mushroom-forming fungi.</title>
        <authorList>
            <person name="Floudas D."/>
            <person name="Bentzer J."/>
            <person name="Ahren D."/>
            <person name="Johansson T."/>
            <person name="Persson P."/>
            <person name="Tunlid A."/>
        </authorList>
    </citation>
    <scope>NUCLEOTIDE SEQUENCE [LARGE SCALE GENOMIC DNA]</scope>
    <source>
        <strain evidence="1 2">CBS 291.85</strain>
    </source>
</reference>
<name>A0A8H5GRX7_9AGAR</name>
<proteinExistence type="predicted"/>
<accession>A0A8H5GRX7</accession>
<gene>
    <name evidence="1" type="ORF">D9758_001030</name>
</gene>
<dbReference type="OrthoDB" id="348678at2759"/>
<keyword evidence="2" id="KW-1185">Reference proteome</keyword>
<dbReference type="Proteomes" id="UP000559256">
    <property type="component" value="Unassembled WGS sequence"/>
</dbReference>
<organism evidence="1 2">
    <name type="scientific">Tetrapyrgos nigripes</name>
    <dbReference type="NCBI Taxonomy" id="182062"/>
    <lineage>
        <taxon>Eukaryota</taxon>
        <taxon>Fungi</taxon>
        <taxon>Dikarya</taxon>
        <taxon>Basidiomycota</taxon>
        <taxon>Agaricomycotina</taxon>
        <taxon>Agaricomycetes</taxon>
        <taxon>Agaricomycetidae</taxon>
        <taxon>Agaricales</taxon>
        <taxon>Marasmiineae</taxon>
        <taxon>Marasmiaceae</taxon>
        <taxon>Tetrapyrgos</taxon>
    </lineage>
</organism>
<sequence>MAGAYFSIEVVPNALAVISLNTMYFYDSNSGKYHLTVLWEDAAITSPRIQAIFSSIGWKSS</sequence>
<dbReference type="AlphaFoldDB" id="A0A8H5GRX7"/>
<evidence type="ECO:0000313" key="1">
    <source>
        <dbReference type="EMBL" id="KAF5369914.1"/>
    </source>
</evidence>
<protein>
    <submittedName>
        <fullName evidence="1">Uncharacterized protein</fullName>
    </submittedName>
</protein>
<dbReference type="EMBL" id="JAACJM010000012">
    <property type="protein sequence ID" value="KAF5369914.1"/>
    <property type="molecule type" value="Genomic_DNA"/>
</dbReference>